<feature type="region of interest" description="Disordered" evidence="1">
    <location>
        <begin position="1"/>
        <end position="41"/>
    </location>
</feature>
<reference evidence="2" key="1">
    <citation type="submission" date="2022-07" db="EMBL/GenBank/DDBJ databases">
        <title>Genome Sequence of Physisporinus lineatus.</title>
        <authorList>
            <person name="Buettner E."/>
        </authorList>
    </citation>
    <scope>NUCLEOTIDE SEQUENCE</scope>
    <source>
        <strain evidence="2">VT162</strain>
    </source>
</reference>
<feature type="region of interest" description="Disordered" evidence="1">
    <location>
        <begin position="246"/>
        <end position="274"/>
    </location>
</feature>
<dbReference type="EMBL" id="JANAWD010000083">
    <property type="protein sequence ID" value="KAJ3487763.1"/>
    <property type="molecule type" value="Genomic_DNA"/>
</dbReference>
<dbReference type="Proteomes" id="UP001212997">
    <property type="component" value="Unassembled WGS sequence"/>
</dbReference>
<comment type="caution">
    <text evidence="2">The sequence shown here is derived from an EMBL/GenBank/DDBJ whole genome shotgun (WGS) entry which is preliminary data.</text>
</comment>
<name>A0AAD5YL51_9APHY</name>
<evidence type="ECO:0000256" key="1">
    <source>
        <dbReference type="SAM" id="MobiDB-lite"/>
    </source>
</evidence>
<evidence type="ECO:0000313" key="3">
    <source>
        <dbReference type="Proteomes" id="UP001212997"/>
    </source>
</evidence>
<proteinExistence type="predicted"/>
<sequence>MKGLSFVLGPKKYSARRGHRDSSKIPALPSGHNSSTAVDERSRAIEYEKEQVFLRAEQRREADFLEAEAHREKLEDARNDEFYQLLDDAVKSFWENQKAREVGFFEQETKQDEIFRQNEEARNRAFRHNQAQREEISRLSQVHRAKCAKWYSKKRDEIWSVGSATREKQSQEFIDSLRARFDKFLKAEAAVLIQARKLREVDMSSTIEATGSASHMQQMTNSSCVTPTSTKSTDVRILQAPTPAYTSVDALNSQDESATTGPKSSSPPIQVSIAPTPSCAVSELARPDDTVVVTGAEQTVFNDQTATHIEADGRLHSDERDRKFEEAQEARRTTFDQGECERDDGFLTRQRSFNTLVDMRQERFRKAESSLQQLFDHHQKNRDRVGNARRHYFGAFVLRNQADFEQDIHWFSEKFTSEEKTLMTVCTMQKFTLSGLFVDMQEEVRHMIRNPFAAQGVLQEQETGDSGSKRAPEQDMLEVKSGPSLCSLDSTKPFRQKVFDMVEQDSWEYGRIQQKVGPISTEPFFVPQTLFRPVLDGLSTTLHIPGHIRLKTGAHSNLNPATRADQFDLKSQPDATEQHREVLFRVEAEQHQHRFMINEHRRQKQFKDQLKQCKDVIDKHELEMMHEFVTSQQSQRQRFFEEEKIRLDDEAAAEEERERAFSESQEKRLREFHRIQKDLHANCITSELERQRSFEEFLVRCREDMVRHMDRWKGWFDEASKSSEVCESTRGDLISAGSV</sequence>
<feature type="compositionally biased region" description="Polar residues" evidence="1">
    <location>
        <begin position="249"/>
        <end position="274"/>
    </location>
</feature>
<organism evidence="2 3">
    <name type="scientific">Meripilus lineatus</name>
    <dbReference type="NCBI Taxonomy" id="2056292"/>
    <lineage>
        <taxon>Eukaryota</taxon>
        <taxon>Fungi</taxon>
        <taxon>Dikarya</taxon>
        <taxon>Basidiomycota</taxon>
        <taxon>Agaricomycotina</taxon>
        <taxon>Agaricomycetes</taxon>
        <taxon>Polyporales</taxon>
        <taxon>Meripilaceae</taxon>
        <taxon>Meripilus</taxon>
    </lineage>
</organism>
<accession>A0AAD5YL51</accession>
<keyword evidence="3" id="KW-1185">Reference proteome</keyword>
<dbReference type="AlphaFoldDB" id="A0AAD5YL51"/>
<gene>
    <name evidence="2" type="ORF">NLI96_g3317</name>
</gene>
<evidence type="ECO:0000313" key="2">
    <source>
        <dbReference type="EMBL" id="KAJ3487763.1"/>
    </source>
</evidence>
<protein>
    <submittedName>
        <fullName evidence="2">Uncharacterized protein</fullName>
    </submittedName>
</protein>